<evidence type="ECO:0000256" key="8">
    <source>
        <dbReference type="ARBA" id="ARBA00023284"/>
    </source>
</evidence>
<protein>
    <submittedName>
        <fullName evidence="12">Thioredoxin-related transmembrane protein 1-like</fullName>
    </submittedName>
</protein>
<comment type="caution">
    <text evidence="12">The sequence shown here is derived from an EMBL/GenBank/DDBJ whole genome shotgun (WGS) entry which is preliminary data.</text>
</comment>
<reference evidence="12 13" key="1">
    <citation type="journal article" date="2017" name="Gigascience">
        <title>Draft genome of the honey bee ectoparasitic mite, Tropilaelaps mercedesae, is shaped by the parasitic life history.</title>
        <authorList>
            <person name="Dong X."/>
            <person name="Armstrong S.D."/>
            <person name="Xia D."/>
            <person name="Makepeace B.L."/>
            <person name="Darby A.C."/>
            <person name="Kadowaki T."/>
        </authorList>
    </citation>
    <scope>NUCLEOTIDE SEQUENCE [LARGE SCALE GENOMIC DNA]</scope>
    <source>
        <strain evidence="12">Wuxi-XJTLU</strain>
    </source>
</reference>
<keyword evidence="2" id="KW-0813">Transport</keyword>
<keyword evidence="4" id="KW-0256">Endoplasmic reticulum</keyword>
<keyword evidence="6 10" id="KW-1133">Transmembrane helix</keyword>
<dbReference type="GO" id="GO:0015036">
    <property type="term" value="F:disulfide oxidoreductase activity"/>
    <property type="evidence" value="ECO:0007669"/>
    <property type="project" value="TreeGrafter"/>
</dbReference>
<dbReference type="AlphaFoldDB" id="A0A1V9XFF8"/>
<dbReference type="EMBL" id="MNPL01012534">
    <property type="protein sequence ID" value="OQR72088.1"/>
    <property type="molecule type" value="Genomic_DNA"/>
</dbReference>
<evidence type="ECO:0000313" key="13">
    <source>
        <dbReference type="Proteomes" id="UP000192247"/>
    </source>
</evidence>
<dbReference type="Gene3D" id="3.40.30.10">
    <property type="entry name" value="Glutaredoxin"/>
    <property type="match status" value="1"/>
</dbReference>
<sequence>MHDSWWEFGDWSDSLELNVAQVDITENPGLSGRFMVTALPTIYHVKNGVFRQYHGARDRDSFISFVEQKKWTQIKPISTWKDPNSLQMSVVSKFFQWSYQIRAIHTYLVDQGIPYWASYGLFAFATIVIGAVLGLIIVACIDHVFPGKSLEYQRMDDTSVQENSDLEEEEPTWEVAKNDRGDVKDQEDSKGAKKKSKKID</sequence>
<evidence type="ECO:0000256" key="6">
    <source>
        <dbReference type="ARBA" id="ARBA00022989"/>
    </source>
</evidence>
<evidence type="ECO:0000256" key="4">
    <source>
        <dbReference type="ARBA" id="ARBA00022824"/>
    </source>
</evidence>
<feature type="region of interest" description="Disordered" evidence="9">
    <location>
        <begin position="156"/>
        <end position="200"/>
    </location>
</feature>
<dbReference type="PANTHER" id="PTHR46107:SF3">
    <property type="entry name" value="THIOREDOXIN DOMAIN-CONTAINING PROTEIN"/>
    <property type="match status" value="1"/>
</dbReference>
<dbReference type="InterPro" id="IPR052454">
    <property type="entry name" value="TMX_domain-containing"/>
</dbReference>
<evidence type="ECO:0000256" key="1">
    <source>
        <dbReference type="ARBA" id="ARBA00004389"/>
    </source>
</evidence>
<accession>A0A1V9XFF8</accession>
<evidence type="ECO:0000313" key="12">
    <source>
        <dbReference type="EMBL" id="OQR72088.1"/>
    </source>
</evidence>
<evidence type="ECO:0000256" key="9">
    <source>
        <dbReference type="SAM" id="MobiDB-lite"/>
    </source>
</evidence>
<keyword evidence="13" id="KW-1185">Reference proteome</keyword>
<evidence type="ECO:0000256" key="7">
    <source>
        <dbReference type="ARBA" id="ARBA00023157"/>
    </source>
</evidence>
<dbReference type="InterPro" id="IPR036249">
    <property type="entry name" value="Thioredoxin-like_sf"/>
</dbReference>
<evidence type="ECO:0000256" key="5">
    <source>
        <dbReference type="ARBA" id="ARBA00022982"/>
    </source>
</evidence>
<keyword evidence="8" id="KW-0676">Redox-active center</keyword>
<keyword evidence="7" id="KW-1015">Disulfide bond</keyword>
<evidence type="ECO:0000259" key="11">
    <source>
        <dbReference type="Pfam" id="PF00085"/>
    </source>
</evidence>
<dbReference type="InterPro" id="IPR013766">
    <property type="entry name" value="Thioredoxin_domain"/>
</dbReference>
<organism evidence="12 13">
    <name type="scientific">Tropilaelaps mercedesae</name>
    <dbReference type="NCBI Taxonomy" id="418985"/>
    <lineage>
        <taxon>Eukaryota</taxon>
        <taxon>Metazoa</taxon>
        <taxon>Ecdysozoa</taxon>
        <taxon>Arthropoda</taxon>
        <taxon>Chelicerata</taxon>
        <taxon>Arachnida</taxon>
        <taxon>Acari</taxon>
        <taxon>Parasitiformes</taxon>
        <taxon>Mesostigmata</taxon>
        <taxon>Gamasina</taxon>
        <taxon>Dermanyssoidea</taxon>
        <taxon>Laelapidae</taxon>
        <taxon>Tropilaelaps</taxon>
    </lineage>
</organism>
<keyword evidence="5" id="KW-0249">Electron transport</keyword>
<dbReference type="GO" id="GO:0005789">
    <property type="term" value="C:endoplasmic reticulum membrane"/>
    <property type="evidence" value="ECO:0007669"/>
    <property type="project" value="UniProtKB-SubCell"/>
</dbReference>
<comment type="subcellular location">
    <subcellularLocation>
        <location evidence="1">Endoplasmic reticulum membrane</location>
        <topology evidence="1">Single-pass membrane protein</topology>
    </subcellularLocation>
</comment>
<dbReference type="SUPFAM" id="SSF52833">
    <property type="entry name" value="Thioredoxin-like"/>
    <property type="match status" value="1"/>
</dbReference>
<keyword evidence="10 12" id="KW-0812">Transmembrane</keyword>
<dbReference type="Pfam" id="PF00085">
    <property type="entry name" value="Thioredoxin"/>
    <property type="match status" value="1"/>
</dbReference>
<evidence type="ECO:0000256" key="10">
    <source>
        <dbReference type="SAM" id="Phobius"/>
    </source>
</evidence>
<dbReference type="Proteomes" id="UP000192247">
    <property type="component" value="Unassembled WGS sequence"/>
</dbReference>
<dbReference type="InParanoid" id="A0A1V9XFF8"/>
<dbReference type="PANTHER" id="PTHR46107">
    <property type="entry name" value="DUMPY: SHORTER THAN WILD-TYPE"/>
    <property type="match status" value="1"/>
</dbReference>
<dbReference type="FunCoup" id="A0A1V9XFF8">
    <property type="interactions" value="805"/>
</dbReference>
<feature type="transmembrane region" description="Helical" evidence="10">
    <location>
        <begin position="116"/>
        <end position="145"/>
    </location>
</feature>
<feature type="compositionally biased region" description="Basic and acidic residues" evidence="9">
    <location>
        <begin position="176"/>
        <end position="191"/>
    </location>
</feature>
<gene>
    <name evidence="12" type="ORF">BIW11_01377</name>
</gene>
<feature type="domain" description="Thioredoxin" evidence="11">
    <location>
        <begin position="16"/>
        <end position="67"/>
    </location>
</feature>
<evidence type="ECO:0000256" key="3">
    <source>
        <dbReference type="ARBA" id="ARBA00022729"/>
    </source>
</evidence>
<keyword evidence="3" id="KW-0732">Signal</keyword>
<dbReference type="OrthoDB" id="7869097at2759"/>
<dbReference type="STRING" id="418985.A0A1V9XFF8"/>
<evidence type="ECO:0000256" key="2">
    <source>
        <dbReference type="ARBA" id="ARBA00022448"/>
    </source>
</evidence>
<name>A0A1V9XFF8_9ACAR</name>
<proteinExistence type="predicted"/>
<keyword evidence="10" id="KW-0472">Membrane</keyword>